<dbReference type="Proteomes" id="UP000235786">
    <property type="component" value="Unassembled WGS sequence"/>
</dbReference>
<keyword evidence="3" id="KW-1185">Reference proteome</keyword>
<dbReference type="InterPro" id="IPR001810">
    <property type="entry name" value="F-box_dom"/>
</dbReference>
<evidence type="ECO:0000313" key="2">
    <source>
        <dbReference type="EMBL" id="PMD29409.1"/>
    </source>
</evidence>
<feature type="domain" description="F-box" evidence="1">
    <location>
        <begin position="8"/>
        <end position="57"/>
    </location>
</feature>
<protein>
    <recommendedName>
        <fullName evidence="1">F-box domain-containing protein</fullName>
    </recommendedName>
</protein>
<dbReference type="AlphaFoldDB" id="A0A2J6QT22"/>
<dbReference type="CDD" id="cd09917">
    <property type="entry name" value="F-box_SF"/>
    <property type="match status" value="1"/>
</dbReference>
<dbReference type="Pfam" id="PF12937">
    <property type="entry name" value="F-box-like"/>
    <property type="match status" value="1"/>
</dbReference>
<sequence>MALVERELYSTVTLPLEILDAICEQLSHSDLKALRLTSRAWQRSAEKALFDVIYLKFNGASFERLQSISDHPKFSKLVHYVHYDSRQLQHAPAFIKRSLDLSNDQYLSAYTHAANEQRLAHRVKSRLEFVEALIQFQEFQSNFLAYAAAQKFLLRDGNESKTLRGCISKLSNLLGLRHSSYEKTEPLWHLPGFEGPDPVSGSILQDLSEQTSSKAHEHFWNLFGAACSSGDTHWLRELQGSKFQLQKWNIAAAPYINSFGDLTALQELNLGLLESHDIQYDHTILAKLLKNVPSLQSLQLDFTPGYAAPRLTLADTVPSNPHWKFLGRLVLHGFETTEVYLRKFFLHHANTLHSLELGNMVFCQPDGEKAGSWISFIIFLNRSMRLKHVKFYGKLSNHVDESWFVDGHDSSDDRWYFGPDHFDCLELRIKRFITLNDPCPFEPLAEDADLGRYFNLPWMFSIDFSWKFQGLEDSNDSG</sequence>
<gene>
    <name evidence="2" type="ORF">L207DRAFT_238308</name>
</gene>
<dbReference type="STRING" id="1149755.A0A2J6QT22"/>
<dbReference type="InterPro" id="IPR036047">
    <property type="entry name" value="F-box-like_dom_sf"/>
</dbReference>
<dbReference type="SUPFAM" id="SSF81383">
    <property type="entry name" value="F-box domain"/>
    <property type="match status" value="1"/>
</dbReference>
<evidence type="ECO:0000259" key="1">
    <source>
        <dbReference type="PROSITE" id="PS50181"/>
    </source>
</evidence>
<organism evidence="2 3">
    <name type="scientific">Hyaloscypha variabilis (strain UAMH 11265 / GT02V1 / F)</name>
    <name type="common">Meliniomyces variabilis</name>
    <dbReference type="NCBI Taxonomy" id="1149755"/>
    <lineage>
        <taxon>Eukaryota</taxon>
        <taxon>Fungi</taxon>
        <taxon>Dikarya</taxon>
        <taxon>Ascomycota</taxon>
        <taxon>Pezizomycotina</taxon>
        <taxon>Leotiomycetes</taxon>
        <taxon>Helotiales</taxon>
        <taxon>Hyaloscyphaceae</taxon>
        <taxon>Hyaloscypha</taxon>
        <taxon>Hyaloscypha variabilis</taxon>
    </lineage>
</organism>
<accession>A0A2J6QT22</accession>
<proteinExistence type="predicted"/>
<reference evidence="2 3" key="1">
    <citation type="submission" date="2016-04" db="EMBL/GenBank/DDBJ databases">
        <title>A degradative enzymes factory behind the ericoid mycorrhizal symbiosis.</title>
        <authorList>
            <consortium name="DOE Joint Genome Institute"/>
            <person name="Martino E."/>
            <person name="Morin E."/>
            <person name="Grelet G."/>
            <person name="Kuo A."/>
            <person name="Kohler A."/>
            <person name="Daghino S."/>
            <person name="Barry K."/>
            <person name="Choi C."/>
            <person name="Cichocki N."/>
            <person name="Clum A."/>
            <person name="Copeland A."/>
            <person name="Hainaut M."/>
            <person name="Haridas S."/>
            <person name="Labutti K."/>
            <person name="Lindquist E."/>
            <person name="Lipzen A."/>
            <person name="Khouja H.-R."/>
            <person name="Murat C."/>
            <person name="Ohm R."/>
            <person name="Olson A."/>
            <person name="Spatafora J."/>
            <person name="Veneault-Fourrey C."/>
            <person name="Henrissat B."/>
            <person name="Grigoriev I."/>
            <person name="Martin F."/>
            <person name="Perotto S."/>
        </authorList>
    </citation>
    <scope>NUCLEOTIDE SEQUENCE [LARGE SCALE GENOMIC DNA]</scope>
    <source>
        <strain evidence="2 3">F</strain>
    </source>
</reference>
<name>A0A2J6QT22_HYAVF</name>
<dbReference type="PROSITE" id="PS50181">
    <property type="entry name" value="FBOX"/>
    <property type="match status" value="1"/>
</dbReference>
<evidence type="ECO:0000313" key="3">
    <source>
        <dbReference type="Proteomes" id="UP000235786"/>
    </source>
</evidence>
<dbReference type="EMBL" id="KZ613974">
    <property type="protein sequence ID" value="PMD29409.1"/>
    <property type="molecule type" value="Genomic_DNA"/>
</dbReference>
<dbReference type="OrthoDB" id="4156171at2759"/>